<comment type="catalytic activity">
    <reaction evidence="5 6">
        <text>Exonucleolytic cleavage in either 5'- to 3'- or 3'- to 5'-direction to yield nucleoside 5'-phosphates.</text>
        <dbReference type="EC" id="3.1.11.6"/>
    </reaction>
</comment>
<dbReference type="Pfam" id="PF13742">
    <property type="entry name" value="tRNA_anti_2"/>
    <property type="match status" value="1"/>
</dbReference>
<dbReference type="EC" id="3.1.11.6" evidence="5"/>
<keyword evidence="10" id="KW-1185">Reference proteome</keyword>
<evidence type="ECO:0000256" key="1">
    <source>
        <dbReference type="ARBA" id="ARBA00022490"/>
    </source>
</evidence>
<dbReference type="Pfam" id="PF02601">
    <property type="entry name" value="Exonuc_VII_L"/>
    <property type="match status" value="1"/>
</dbReference>
<comment type="similarity">
    <text evidence="5 6">Belongs to the XseA family.</text>
</comment>
<keyword evidence="3 5" id="KW-0378">Hydrolase</keyword>
<comment type="function">
    <text evidence="5">Bidirectionally degrades single-stranded DNA into large acid-insoluble oligonucleotides, which are then degraded further into small acid-soluble oligonucleotides.</text>
</comment>
<evidence type="ECO:0000313" key="9">
    <source>
        <dbReference type="EMBL" id="MFC5713314.1"/>
    </source>
</evidence>
<comment type="caution">
    <text evidence="9">The sequence shown here is derived from an EMBL/GenBank/DDBJ whole genome shotgun (WGS) entry which is preliminary data.</text>
</comment>
<keyword evidence="2 5" id="KW-0540">Nuclease</keyword>
<dbReference type="PANTHER" id="PTHR30008:SF0">
    <property type="entry name" value="EXODEOXYRIBONUCLEASE 7 LARGE SUBUNIT"/>
    <property type="match status" value="1"/>
</dbReference>
<evidence type="ECO:0000256" key="4">
    <source>
        <dbReference type="ARBA" id="ARBA00022839"/>
    </source>
</evidence>
<evidence type="ECO:0000313" key="10">
    <source>
        <dbReference type="Proteomes" id="UP001596142"/>
    </source>
</evidence>
<organism evidence="9 10">
    <name type="scientific">Thalassorhabdus alkalitolerans</name>
    <dbReference type="NCBI Taxonomy" id="2282697"/>
    <lineage>
        <taxon>Bacteria</taxon>
        <taxon>Bacillati</taxon>
        <taxon>Bacillota</taxon>
        <taxon>Bacilli</taxon>
        <taxon>Bacillales</taxon>
        <taxon>Bacillaceae</taxon>
        <taxon>Thalassorhabdus</taxon>
    </lineage>
</organism>
<dbReference type="InterPro" id="IPR025824">
    <property type="entry name" value="OB-fold_nuc-bd_dom"/>
</dbReference>
<sequence length="465" mass="52353">MNGLESRWISVSQLTRQIKAALEMDDGLQHVWLRGEISNFKKHSRGHMYFTLKDDKSRISAVMFAGNNRQLSFEPENGMKVLIKGQVSVYEPFGQYQLYVREMEPDGIGQLYLRFEQLKKQLETEGLFRPEIKKQLPKMPREIGVVTSPTGAAIRDILTTLKRRFPLARVTLFPVLVQGRDAAPSIANAIKQADETSMFDVLIVGRGGGSIEDLWAFNEEIVARALFELSVPVVSAVGHETDFTIADFVADVRAATPTAAAELIVPDIVEVEGRLRRASDRLIKAAGGRVASERERLERLKKSYAFKYPEQLLRQKEQELDRLIERLSKGSTRSLHKSAEQAERLYARLLRSHPSQLAERSRTRLEQGDAALKKEILRILAKKQEELQNNISKLNLLNPLQVMNRGYNVTYDENQKLVQRVEDVEAGDRVSIQVKNGSINCQVESTGPSLVKTESVQSKGGEADG</sequence>
<dbReference type="GO" id="GO:0008855">
    <property type="term" value="F:exodeoxyribonuclease VII activity"/>
    <property type="evidence" value="ECO:0007669"/>
    <property type="project" value="UniProtKB-EC"/>
</dbReference>
<keyword evidence="4 5" id="KW-0269">Exonuclease</keyword>
<dbReference type="RefSeq" id="WP_385941005.1">
    <property type="nucleotide sequence ID" value="NZ_JBHSOZ010000005.1"/>
</dbReference>
<comment type="subunit">
    <text evidence="5">Heterooligomer composed of large and small subunits.</text>
</comment>
<dbReference type="NCBIfam" id="TIGR00237">
    <property type="entry name" value="xseA"/>
    <property type="match status" value="1"/>
</dbReference>
<comment type="subcellular location">
    <subcellularLocation>
        <location evidence="5 6">Cytoplasm</location>
    </subcellularLocation>
</comment>
<keyword evidence="1 5" id="KW-0963">Cytoplasm</keyword>
<feature type="domain" description="OB-fold nucleic acid binding" evidence="8">
    <location>
        <begin position="9"/>
        <end position="104"/>
    </location>
</feature>
<evidence type="ECO:0000256" key="2">
    <source>
        <dbReference type="ARBA" id="ARBA00022722"/>
    </source>
</evidence>
<evidence type="ECO:0000256" key="3">
    <source>
        <dbReference type="ARBA" id="ARBA00022801"/>
    </source>
</evidence>
<dbReference type="CDD" id="cd04489">
    <property type="entry name" value="ExoVII_LU_OBF"/>
    <property type="match status" value="1"/>
</dbReference>
<dbReference type="EMBL" id="JBHSOZ010000005">
    <property type="protein sequence ID" value="MFC5713314.1"/>
    <property type="molecule type" value="Genomic_DNA"/>
</dbReference>
<accession>A0ABW0YTB2</accession>
<dbReference type="InterPro" id="IPR003753">
    <property type="entry name" value="Exonuc_VII_L"/>
</dbReference>
<dbReference type="InterPro" id="IPR020579">
    <property type="entry name" value="Exonuc_VII_lsu_C"/>
</dbReference>
<name>A0ABW0YTB2_9BACI</name>
<evidence type="ECO:0000256" key="6">
    <source>
        <dbReference type="RuleBase" id="RU004355"/>
    </source>
</evidence>
<evidence type="ECO:0000259" key="7">
    <source>
        <dbReference type="Pfam" id="PF02601"/>
    </source>
</evidence>
<proteinExistence type="inferred from homology"/>
<dbReference type="Proteomes" id="UP001596142">
    <property type="component" value="Unassembled WGS sequence"/>
</dbReference>
<evidence type="ECO:0000259" key="8">
    <source>
        <dbReference type="Pfam" id="PF13742"/>
    </source>
</evidence>
<reference evidence="10" key="1">
    <citation type="journal article" date="2019" name="Int. J. Syst. Evol. Microbiol.">
        <title>The Global Catalogue of Microorganisms (GCM) 10K type strain sequencing project: providing services to taxonomists for standard genome sequencing and annotation.</title>
        <authorList>
            <consortium name="The Broad Institute Genomics Platform"/>
            <consortium name="The Broad Institute Genome Sequencing Center for Infectious Disease"/>
            <person name="Wu L."/>
            <person name="Ma J."/>
        </authorList>
    </citation>
    <scope>NUCLEOTIDE SEQUENCE [LARGE SCALE GENOMIC DNA]</scope>
    <source>
        <strain evidence="10">CECT 7184</strain>
    </source>
</reference>
<evidence type="ECO:0000256" key="5">
    <source>
        <dbReference type="HAMAP-Rule" id="MF_00378"/>
    </source>
</evidence>
<dbReference type="HAMAP" id="MF_00378">
    <property type="entry name" value="Exonuc_7_L"/>
    <property type="match status" value="1"/>
</dbReference>
<feature type="domain" description="Exonuclease VII large subunit C-terminal" evidence="7">
    <location>
        <begin position="127"/>
        <end position="442"/>
    </location>
</feature>
<gene>
    <name evidence="5 9" type="primary">xseA</name>
    <name evidence="9" type="ORF">ACFPU1_11000</name>
</gene>
<protein>
    <recommendedName>
        <fullName evidence="5">Exodeoxyribonuclease 7 large subunit</fullName>
        <ecNumber evidence="5">3.1.11.6</ecNumber>
    </recommendedName>
    <alternativeName>
        <fullName evidence="5">Exodeoxyribonuclease VII large subunit</fullName>
        <shortName evidence="5">Exonuclease VII large subunit</shortName>
    </alternativeName>
</protein>
<dbReference type="PANTHER" id="PTHR30008">
    <property type="entry name" value="EXODEOXYRIBONUCLEASE 7 LARGE SUBUNIT"/>
    <property type="match status" value="1"/>
</dbReference>